<evidence type="ECO:0000256" key="1">
    <source>
        <dbReference type="SAM" id="Phobius"/>
    </source>
</evidence>
<accession>A0A0E9XYW0</accession>
<reference evidence="2" key="2">
    <citation type="journal article" date="2015" name="Fish Shellfish Immunol.">
        <title>Early steps in the European eel (Anguilla anguilla)-Vibrio vulnificus interaction in the gills: Role of the RtxA13 toxin.</title>
        <authorList>
            <person name="Callol A."/>
            <person name="Pajuelo D."/>
            <person name="Ebbesson L."/>
            <person name="Teles M."/>
            <person name="MacKenzie S."/>
            <person name="Amaro C."/>
        </authorList>
    </citation>
    <scope>NUCLEOTIDE SEQUENCE</scope>
</reference>
<name>A0A0E9XYW0_ANGAN</name>
<evidence type="ECO:0000313" key="2">
    <source>
        <dbReference type="EMBL" id="JAI06869.1"/>
    </source>
</evidence>
<keyword evidence="1" id="KW-1133">Transmembrane helix</keyword>
<reference evidence="2" key="1">
    <citation type="submission" date="2014-11" db="EMBL/GenBank/DDBJ databases">
        <authorList>
            <person name="Amaro Gonzalez C."/>
        </authorList>
    </citation>
    <scope>NUCLEOTIDE SEQUENCE</scope>
</reference>
<dbReference type="AlphaFoldDB" id="A0A0E9XYW0"/>
<feature type="transmembrane region" description="Helical" evidence="1">
    <location>
        <begin position="14"/>
        <end position="35"/>
    </location>
</feature>
<sequence length="65" mass="7490">MKNPDDSLPYDSPLLFLLVLLLTSNSPFLVFLLWMQELILLESWMWLTFQNGLLQHSGAPEPVCL</sequence>
<keyword evidence="1" id="KW-0472">Membrane</keyword>
<dbReference type="EMBL" id="GBXM01001709">
    <property type="protein sequence ID" value="JAI06869.1"/>
    <property type="molecule type" value="Transcribed_RNA"/>
</dbReference>
<proteinExistence type="predicted"/>
<keyword evidence="1" id="KW-0812">Transmembrane</keyword>
<organism evidence="2">
    <name type="scientific">Anguilla anguilla</name>
    <name type="common">European freshwater eel</name>
    <name type="synonym">Muraena anguilla</name>
    <dbReference type="NCBI Taxonomy" id="7936"/>
    <lineage>
        <taxon>Eukaryota</taxon>
        <taxon>Metazoa</taxon>
        <taxon>Chordata</taxon>
        <taxon>Craniata</taxon>
        <taxon>Vertebrata</taxon>
        <taxon>Euteleostomi</taxon>
        <taxon>Actinopterygii</taxon>
        <taxon>Neopterygii</taxon>
        <taxon>Teleostei</taxon>
        <taxon>Anguilliformes</taxon>
        <taxon>Anguillidae</taxon>
        <taxon>Anguilla</taxon>
    </lineage>
</organism>
<protein>
    <submittedName>
        <fullName evidence="2">Uncharacterized protein</fullName>
    </submittedName>
</protein>